<dbReference type="PROSITE" id="PS50879">
    <property type="entry name" value="RNASE_H_1"/>
    <property type="match status" value="1"/>
</dbReference>
<evidence type="ECO:0000313" key="13">
    <source>
        <dbReference type="EMBL" id="MVX59627.1"/>
    </source>
</evidence>
<dbReference type="Gene3D" id="3.30.420.10">
    <property type="entry name" value="Ribonuclease H-like superfamily/Ribonuclease H"/>
    <property type="match status" value="1"/>
</dbReference>
<dbReference type="InterPro" id="IPR009027">
    <property type="entry name" value="Ribosomal_bL9/RNase_H1_N"/>
</dbReference>
<evidence type="ECO:0000256" key="1">
    <source>
        <dbReference type="ARBA" id="ARBA00000077"/>
    </source>
</evidence>
<dbReference type="EC" id="3.1.26.4" evidence="5"/>
<dbReference type="SUPFAM" id="SSF53098">
    <property type="entry name" value="Ribonuclease H-like"/>
    <property type="match status" value="1"/>
</dbReference>
<dbReference type="GO" id="GO:0043137">
    <property type="term" value="P:DNA replication, removal of RNA primer"/>
    <property type="evidence" value="ECO:0007669"/>
    <property type="project" value="TreeGrafter"/>
</dbReference>
<evidence type="ECO:0000256" key="5">
    <source>
        <dbReference type="ARBA" id="ARBA00012180"/>
    </source>
</evidence>
<comment type="cofactor">
    <cofactor evidence="2">
        <name>Mg(2+)</name>
        <dbReference type="ChEBI" id="CHEBI:18420"/>
    </cofactor>
</comment>
<protein>
    <recommendedName>
        <fullName evidence="6">Ribonuclease H</fullName>
        <ecNumber evidence="5">3.1.26.4</ecNumber>
    </recommendedName>
</protein>
<keyword evidence="9" id="KW-0255">Endonuclease</keyword>
<dbReference type="Gene3D" id="3.40.970.10">
    <property type="entry name" value="Ribonuclease H1, N-terminal domain"/>
    <property type="match status" value="1"/>
</dbReference>
<dbReference type="FunFam" id="3.40.970.10:FF:000002">
    <property type="entry name" value="Ribonuclease H"/>
    <property type="match status" value="1"/>
</dbReference>
<dbReference type="RefSeq" id="WP_160333380.1">
    <property type="nucleotide sequence ID" value="NZ_WSRS01000098.1"/>
</dbReference>
<keyword evidence="8" id="KW-0479">Metal-binding</keyword>
<evidence type="ECO:0000256" key="6">
    <source>
        <dbReference type="ARBA" id="ARBA00017721"/>
    </source>
</evidence>
<dbReference type="PANTHER" id="PTHR10642">
    <property type="entry name" value="RIBONUCLEASE H1"/>
    <property type="match status" value="1"/>
</dbReference>
<evidence type="ECO:0000256" key="9">
    <source>
        <dbReference type="ARBA" id="ARBA00022759"/>
    </source>
</evidence>
<comment type="caution">
    <text evidence="13">The sequence shown here is derived from an EMBL/GenBank/DDBJ whole genome shotgun (WGS) entry which is preliminary data.</text>
</comment>
<keyword evidence="10" id="KW-0378">Hydrolase</keyword>
<dbReference type="InterPro" id="IPR037056">
    <property type="entry name" value="RNase_H1_N_sf"/>
</dbReference>
<evidence type="ECO:0000259" key="12">
    <source>
        <dbReference type="PROSITE" id="PS50879"/>
    </source>
</evidence>
<proteinExistence type="inferred from homology"/>
<evidence type="ECO:0000256" key="7">
    <source>
        <dbReference type="ARBA" id="ARBA00022722"/>
    </source>
</evidence>
<dbReference type="Pfam" id="PF01693">
    <property type="entry name" value="Cauli_VI"/>
    <property type="match status" value="1"/>
</dbReference>
<dbReference type="InterPro" id="IPR011320">
    <property type="entry name" value="RNase_H1_N"/>
</dbReference>
<comment type="similarity">
    <text evidence="4">Belongs to the RNase H family.</text>
</comment>
<dbReference type="InterPro" id="IPR036397">
    <property type="entry name" value="RNaseH_sf"/>
</dbReference>
<sequence length="198" mass="22248">MLMKFYAVKKGRQPGIYTTWPDAQKQVHGFSGAKYKSFTSQEEALAYMEEQPQAPITDNQLVAYVDGSYHKIKKAYGSGVAFIFNGQEIESLSFSGNRDIFLEAHQVAGECLASLAAIKWALLHDYPSITICYDYQGVESWATGEWRTNKPISQAYKKEFDLFSQEIQVHFRKVHAHSGDPLNDRADQLAKAALGITV</sequence>
<accession>A0A7X3G9U9</accession>
<evidence type="ECO:0000256" key="10">
    <source>
        <dbReference type="ARBA" id="ARBA00022801"/>
    </source>
</evidence>
<dbReference type="AlphaFoldDB" id="A0A7X3G9U9"/>
<dbReference type="CDD" id="cd09277">
    <property type="entry name" value="RNase_HI_bacteria_like"/>
    <property type="match status" value="1"/>
</dbReference>
<dbReference type="GO" id="GO:0046872">
    <property type="term" value="F:metal ion binding"/>
    <property type="evidence" value="ECO:0007669"/>
    <property type="project" value="UniProtKB-KW"/>
</dbReference>
<comment type="catalytic activity">
    <reaction evidence="1">
        <text>Endonucleolytic cleavage to 5'-phosphomonoester.</text>
        <dbReference type="EC" id="3.1.26.4"/>
    </reaction>
</comment>
<reference evidence="13 14" key="1">
    <citation type="submission" date="2019-12" db="EMBL/GenBank/DDBJ databases">
        <title>Microbes associate with the intestines of laboratory mice.</title>
        <authorList>
            <person name="Navarre W."/>
            <person name="Wong E."/>
        </authorList>
    </citation>
    <scope>NUCLEOTIDE SEQUENCE [LARGE SCALE GENOMIC DNA]</scope>
    <source>
        <strain evidence="13 14">NM51_B2-22</strain>
    </source>
</reference>
<dbReference type="PANTHER" id="PTHR10642:SF26">
    <property type="entry name" value="RIBONUCLEASE H1"/>
    <property type="match status" value="1"/>
</dbReference>
<keyword evidence="11" id="KW-0460">Magnesium</keyword>
<dbReference type="InterPro" id="IPR012337">
    <property type="entry name" value="RNaseH-like_sf"/>
</dbReference>
<keyword evidence="7" id="KW-0540">Nuclease</keyword>
<evidence type="ECO:0000313" key="14">
    <source>
        <dbReference type="Proteomes" id="UP000461595"/>
    </source>
</evidence>
<evidence type="ECO:0000256" key="11">
    <source>
        <dbReference type="ARBA" id="ARBA00022842"/>
    </source>
</evidence>
<gene>
    <name evidence="13" type="ORF">E5983_08310</name>
</gene>
<evidence type="ECO:0000256" key="2">
    <source>
        <dbReference type="ARBA" id="ARBA00001946"/>
    </source>
</evidence>
<evidence type="ECO:0000256" key="4">
    <source>
        <dbReference type="ARBA" id="ARBA00005300"/>
    </source>
</evidence>
<feature type="domain" description="RNase H type-1" evidence="12">
    <location>
        <begin position="57"/>
        <end position="195"/>
    </location>
</feature>
<dbReference type="Proteomes" id="UP000461595">
    <property type="component" value="Unassembled WGS sequence"/>
</dbReference>
<dbReference type="GO" id="GO:0004523">
    <property type="term" value="F:RNA-DNA hybrid ribonuclease activity"/>
    <property type="evidence" value="ECO:0007669"/>
    <property type="project" value="UniProtKB-EC"/>
</dbReference>
<organism evidence="13 14">
    <name type="scientific">Streptococcus danieliae</name>
    <dbReference type="NCBI Taxonomy" id="747656"/>
    <lineage>
        <taxon>Bacteria</taxon>
        <taxon>Bacillati</taxon>
        <taxon>Bacillota</taxon>
        <taxon>Bacilli</taxon>
        <taxon>Lactobacillales</taxon>
        <taxon>Streptococcaceae</taxon>
        <taxon>Streptococcus</taxon>
    </lineage>
</organism>
<evidence type="ECO:0000256" key="8">
    <source>
        <dbReference type="ARBA" id="ARBA00022723"/>
    </source>
</evidence>
<comment type="function">
    <text evidence="3">Endonuclease that specifically degrades the RNA of RNA-DNA hybrids.</text>
</comment>
<evidence type="ECO:0000256" key="3">
    <source>
        <dbReference type="ARBA" id="ARBA00004065"/>
    </source>
</evidence>
<name>A0A7X3G9U9_9STRE</name>
<dbReference type="Pfam" id="PF00075">
    <property type="entry name" value="RNase_H"/>
    <property type="match status" value="1"/>
</dbReference>
<dbReference type="SUPFAM" id="SSF55658">
    <property type="entry name" value="L9 N-domain-like"/>
    <property type="match status" value="1"/>
</dbReference>
<dbReference type="OrthoDB" id="9811552at2"/>
<dbReference type="InterPro" id="IPR050092">
    <property type="entry name" value="RNase_H"/>
</dbReference>
<dbReference type="GO" id="GO:0003676">
    <property type="term" value="F:nucleic acid binding"/>
    <property type="evidence" value="ECO:0007669"/>
    <property type="project" value="InterPro"/>
</dbReference>
<dbReference type="EMBL" id="WSRS01000098">
    <property type="protein sequence ID" value="MVX59627.1"/>
    <property type="molecule type" value="Genomic_DNA"/>
</dbReference>
<dbReference type="InterPro" id="IPR002156">
    <property type="entry name" value="RNaseH_domain"/>
</dbReference>